<feature type="compositionally biased region" description="Basic and acidic residues" evidence="7">
    <location>
        <begin position="19"/>
        <end position="43"/>
    </location>
</feature>
<evidence type="ECO:0000259" key="8">
    <source>
        <dbReference type="Pfam" id="PF08347"/>
    </source>
</evidence>
<dbReference type="Pfam" id="PF08347">
    <property type="entry name" value="CTNNB1_binding"/>
    <property type="match status" value="1"/>
</dbReference>
<feature type="compositionally biased region" description="Gly residues" evidence="7">
    <location>
        <begin position="1"/>
        <end position="11"/>
    </location>
</feature>
<reference evidence="9" key="1">
    <citation type="submission" date="2025-08" db="UniProtKB">
        <authorList>
            <consortium name="Ensembl"/>
        </authorList>
    </citation>
    <scope>IDENTIFICATION</scope>
</reference>
<dbReference type="GO" id="GO:1990907">
    <property type="term" value="C:beta-catenin-TCF complex"/>
    <property type="evidence" value="ECO:0007669"/>
    <property type="project" value="TreeGrafter"/>
</dbReference>
<dbReference type="GO" id="GO:0060429">
    <property type="term" value="P:epithelium development"/>
    <property type="evidence" value="ECO:0007669"/>
    <property type="project" value="UniProtKB-ARBA"/>
</dbReference>
<protein>
    <recommendedName>
        <fullName evidence="8">CTNNB1 binding N-teminal domain-containing protein</fullName>
    </recommendedName>
</protein>
<dbReference type="GO" id="GO:0000785">
    <property type="term" value="C:chromatin"/>
    <property type="evidence" value="ECO:0007669"/>
    <property type="project" value="TreeGrafter"/>
</dbReference>
<evidence type="ECO:0000256" key="1">
    <source>
        <dbReference type="ARBA" id="ARBA00004123"/>
    </source>
</evidence>
<evidence type="ECO:0000256" key="2">
    <source>
        <dbReference type="ARBA" id="ARBA00023015"/>
    </source>
</evidence>
<dbReference type="GO" id="GO:0000981">
    <property type="term" value="F:DNA-binding transcription factor activity, RNA polymerase II-specific"/>
    <property type="evidence" value="ECO:0007669"/>
    <property type="project" value="TreeGrafter"/>
</dbReference>
<keyword evidence="5" id="KW-0804">Transcription</keyword>
<reference evidence="9" key="2">
    <citation type="submission" date="2025-09" db="UniProtKB">
        <authorList>
            <consortium name="Ensembl"/>
        </authorList>
    </citation>
    <scope>IDENTIFICATION</scope>
</reference>
<proteinExistence type="predicted"/>
<keyword evidence="10" id="KW-1185">Reference proteome</keyword>
<dbReference type="Gene3D" id="4.10.900.10">
    <property type="entry name" value="TCF3-CBD (Catenin binding domain)"/>
    <property type="match status" value="1"/>
</dbReference>
<dbReference type="Ensembl" id="ENSPMGT00000013355.1">
    <property type="protein sequence ID" value="ENSPMGP00000012514.1"/>
    <property type="gene ID" value="ENSPMGG00000010323.1"/>
</dbReference>
<evidence type="ECO:0000256" key="3">
    <source>
        <dbReference type="ARBA" id="ARBA00023125"/>
    </source>
</evidence>
<sequence>MPQLSNGGGDELGANDEMIAFKDEGEQEEKTPEHALTDRDLADLKSSLVNESESRQSPAVRTRPRPGLIIIVWSRDQQCEAAVYKPGSYPGYPLLMLPDPYLPNGAASPVSTRILVWSLLEESSGEVESVGGVVWGGGVCWRSRLGRWSLLEESSGEVESVLCPSLLQQSIMGDDTEGQSQFNSIHLFL</sequence>
<feature type="compositionally biased region" description="Polar residues" evidence="7">
    <location>
        <begin position="47"/>
        <end position="59"/>
    </location>
</feature>
<keyword evidence="4" id="KW-0010">Activator</keyword>
<evidence type="ECO:0000256" key="5">
    <source>
        <dbReference type="ARBA" id="ARBA00023163"/>
    </source>
</evidence>
<evidence type="ECO:0000313" key="9">
    <source>
        <dbReference type="Ensembl" id="ENSPMGP00000012514.1"/>
    </source>
</evidence>
<dbReference type="GO" id="GO:0060070">
    <property type="term" value="P:canonical Wnt signaling pathway"/>
    <property type="evidence" value="ECO:0007669"/>
    <property type="project" value="TreeGrafter"/>
</dbReference>
<evidence type="ECO:0000313" key="10">
    <source>
        <dbReference type="Proteomes" id="UP000261520"/>
    </source>
</evidence>
<dbReference type="FunFam" id="4.10.900.10:FF:000002">
    <property type="entry name" value="transcription factor 7-like 2 isoform X1"/>
    <property type="match status" value="1"/>
</dbReference>
<dbReference type="AlphaFoldDB" id="A0A3B4A7B2"/>
<evidence type="ECO:0000256" key="4">
    <source>
        <dbReference type="ARBA" id="ARBA00023159"/>
    </source>
</evidence>
<dbReference type="GO" id="GO:0000978">
    <property type="term" value="F:RNA polymerase II cis-regulatory region sequence-specific DNA binding"/>
    <property type="evidence" value="ECO:0007669"/>
    <property type="project" value="TreeGrafter"/>
</dbReference>
<name>A0A3B4A7B2_9GOBI</name>
<dbReference type="InterPro" id="IPR013558">
    <property type="entry name" value="CTNNB1-bd_N"/>
</dbReference>
<comment type="subcellular location">
    <subcellularLocation>
        <location evidence="1">Nucleus</location>
    </subcellularLocation>
</comment>
<dbReference type="Proteomes" id="UP000261520">
    <property type="component" value="Unplaced"/>
</dbReference>
<dbReference type="PANTHER" id="PTHR10373">
    <property type="entry name" value="TRANSCRIPTION FACTOR 7 FAMILY MEMBER"/>
    <property type="match status" value="1"/>
</dbReference>
<accession>A0A3B4A7B2</accession>
<evidence type="ECO:0000256" key="7">
    <source>
        <dbReference type="SAM" id="MobiDB-lite"/>
    </source>
</evidence>
<feature type="region of interest" description="Disordered" evidence="7">
    <location>
        <begin position="1"/>
        <end position="61"/>
    </location>
</feature>
<keyword evidence="3" id="KW-0238">DNA-binding</keyword>
<keyword evidence="2" id="KW-0805">Transcription regulation</keyword>
<dbReference type="STRING" id="409849.ENSPMGP00000012514"/>
<dbReference type="PANTHER" id="PTHR10373:SF38">
    <property type="entry name" value="PROTEIN PANGOLIN, ISOFORM J"/>
    <property type="match status" value="1"/>
</dbReference>
<organism evidence="9 10">
    <name type="scientific">Periophthalmus magnuspinnatus</name>
    <dbReference type="NCBI Taxonomy" id="409849"/>
    <lineage>
        <taxon>Eukaryota</taxon>
        <taxon>Metazoa</taxon>
        <taxon>Chordata</taxon>
        <taxon>Craniata</taxon>
        <taxon>Vertebrata</taxon>
        <taxon>Euteleostomi</taxon>
        <taxon>Actinopterygii</taxon>
        <taxon>Neopterygii</taxon>
        <taxon>Teleostei</taxon>
        <taxon>Neoteleostei</taxon>
        <taxon>Acanthomorphata</taxon>
        <taxon>Gobiaria</taxon>
        <taxon>Gobiiformes</taxon>
        <taxon>Gobioidei</taxon>
        <taxon>Gobiidae</taxon>
        <taxon>Oxudercinae</taxon>
        <taxon>Periophthalmus</taxon>
    </lineage>
</organism>
<dbReference type="InterPro" id="IPR027397">
    <property type="entry name" value="Catenin-bd_sf"/>
</dbReference>
<dbReference type="InterPro" id="IPR024940">
    <property type="entry name" value="TCF/LEF"/>
</dbReference>
<evidence type="ECO:0000256" key="6">
    <source>
        <dbReference type="ARBA" id="ARBA00023242"/>
    </source>
</evidence>
<keyword evidence="6" id="KW-0539">Nucleus</keyword>
<feature type="domain" description="CTNNB1 binding N-teminal" evidence="8">
    <location>
        <begin position="6"/>
        <end position="120"/>
    </location>
</feature>